<dbReference type="OrthoDB" id="3727682at2"/>
<dbReference type="InterPro" id="IPR013154">
    <property type="entry name" value="ADH-like_N"/>
</dbReference>
<dbReference type="GO" id="GO:0016491">
    <property type="term" value="F:oxidoreductase activity"/>
    <property type="evidence" value="ECO:0007669"/>
    <property type="project" value="InterPro"/>
</dbReference>
<evidence type="ECO:0000259" key="2">
    <source>
        <dbReference type="SMART" id="SM00829"/>
    </source>
</evidence>
<sequence>MTETYRAVEFSEYGGPEVLRVVDRELPHPGPGQVLVEVRAAGVNPLDWQLRSGAVAAMMPVEFPSVPGGDVAGVVAEAGADVTDFAAGDEVFGSIGSGGYAEFALAPAAQLARKPGGLSWEVAAGLPVAVNTAYQVLADLGVKAGETLVVDGAAGGVGSVAVQIARHLGVTVIGTAGEHNHAYLRSLGAEPATYGEGFAERARAVAVKGVDAAFDAAGKGSLPALVELTGDPARVVTIADHRAAEHGVRFAFAGPDTVRERLEQAAALTLSGELGLSVARTYSLSQAADAHRESAGGHVRGKLIIVPD</sequence>
<dbReference type="Proteomes" id="UP000181909">
    <property type="component" value="Unassembled WGS sequence"/>
</dbReference>
<reference evidence="3 4" key="1">
    <citation type="submission" date="2016-11" db="EMBL/GenBank/DDBJ databases">
        <authorList>
            <person name="Jaros S."/>
            <person name="Januszkiewicz K."/>
            <person name="Wedrychowicz H."/>
        </authorList>
    </citation>
    <scope>NUCLEOTIDE SEQUENCE [LARGE SCALE GENOMIC DNA]</scope>
    <source>
        <strain evidence="3 4">OK807</strain>
    </source>
</reference>
<dbReference type="InterPro" id="IPR036291">
    <property type="entry name" value="NAD(P)-bd_dom_sf"/>
</dbReference>
<dbReference type="SMART" id="SM00829">
    <property type="entry name" value="PKS_ER"/>
    <property type="match status" value="1"/>
</dbReference>
<dbReference type="SUPFAM" id="SSF51735">
    <property type="entry name" value="NAD(P)-binding Rossmann-fold domains"/>
    <property type="match status" value="1"/>
</dbReference>
<feature type="domain" description="Enoyl reductase (ER)" evidence="2">
    <location>
        <begin position="14"/>
        <end position="305"/>
    </location>
</feature>
<dbReference type="AlphaFoldDB" id="A0A1K1UDP4"/>
<protein>
    <submittedName>
        <fullName evidence="3">NADPH:quinone reductase</fullName>
    </submittedName>
</protein>
<dbReference type="Gene3D" id="3.40.50.720">
    <property type="entry name" value="NAD(P)-binding Rossmann-like Domain"/>
    <property type="match status" value="1"/>
</dbReference>
<dbReference type="PANTHER" id="PTHR44154:SF1">
    <property type="entry name" value="QUINONE OXIDOREDUCTASE"/>
    <property type="match status" value="1"/>
</dbReference>
<dbReference type="InterPro" id="IPR051603">
    <property type="entry name" value="Zinc-ADH_QOR/CCCR"/>
</dbReference>
<name>A0A1K1UDP4_STRAR</name>
<dbReference type="SUPFAM" id="SSF50129">
    <property type="entry name" value="GroES-like"/>
    <property type="match status" value="1"/>
</dbReference>
<dbReference type="InterPro" id="IPR020843">
    <property type="entry name" value="ER"/>
</dbReference>
<dbReference type="PANTHER" id="PTHR44154">
    <property type="entry name" value="QUINONE OXIDOREDUCTASE"/>
    <property type="match status" value="1"/>
</dbReference>
<dbReference type="CDD" id="cd05289">
    <property type="entry name" value="MDR_like_2"/>
    <property type="match status" value="1"/>
</dbReference>
<evidence type="ECO:0000256" key="1">
    <source>
        <dbReference type="ARBA" id="ARBA00022857"/>
    </source>
</evidence>
<dbReference type="STRING" id="1893.SAMN02787144_1001498"/>
<dbReference type="Pfam" id="PF08240">
    <property type="entry name" value="ADH_N"/>
    <property type="match status" value="1"/>
</dbReference>
<evidence type="ECO:0000313" key="4">
    <source>
        <dbReference type="Proteomes" id="UP000181909"/>
    </source>
</evidence>
<dbReference type="InterPro" id="IPR011032">
    <property type="entry name" value="GroES-like_sf"/>
</dbReference>
<dbReference type="RefSeq" id="WP_072483381.1">
    <property type="nucleotide sequence ID" value="NZ_FPJO01000001.1"/>
</dbReference>
<dbReference type="Pfam" id="PF13602">
    <property type="entry name" value="ADH_zinc_N_2"/>
    <property type="match status" value="1"/>
</dbReference>
<accession>A0A1K1UDP4</accession>
<dbReference type="Gene3D" id="3.90.180.10">
    <property type="entry name" value="Medium-chain alcohol dehydrogenases, catalytic domain"/>
    <property type="match status" value="1"/>
</dbReference>
<keyword evidence="1" id="KW-0521">NADP</keyword>
<organism evidence="3 4">
    <name type="scientific">Streptomyces atratus</name>
    <dbReference type="NCBI Taxonomy" id="1893"/>
    <lineage>
        <taxon>Bacteria</taxon>
        <taxon>Bacillati</taxon>
        <taxon>Actinomycetota</taxon>
        <taxon>Actinomycetes</taxon>
        <taxon>Kitasatosporales</taxon>
        <taxon>Streptomycetaceae</taxon>
        <taxon>Streptomyces</taxon>
    </lineage>
</organism>
<dbReference type="EMBL" id="FPJO01000001">
    <property type="protein sequence ID" value="SFX10523.1"/>
    <property type="molecule type" value="Genomic_DNA"/>
</dbReference>
<gene>
    <name evidence="3" type="ORF">SAMN02787144_1001498</name>
</gene>
<evidence type="ECO:0000313" key="3">
    <source>
        <dbReference type="EMBL" id="SFX10523.1"/>
    </source>
</evidence>
<proteinExistence type="predicted"/>